<name>A0ABD3T311_SINWO</name>
<feature type="non-terminal residue" evidence="1">
    <location>
        <position position="1"/>
    </location>
</feature>
<keyword evidence="2" id="KW-1185">Reference proteome</keyword>
<feature type="non-terminal residue" evidence="1">
    <location>
        <position position="178"/>
    </location>
</feature>
<proteinExistence type="predicted"/>
<accession>A0ABD3T311</accession>
<evidence type="ECO:0000313" key="2">
    <source>
        <dbReference type="Proteomes" id="UP001634394"/>
    </source>
</evidence>
<dbReference type="EMBL" id="JBJQND010000019">
    <property type="protein sequence ID" value="KAL3831302.1"/>
    <property type="molecule type" value="Genomic_DNA"/>
</dbReference>
<comment type="caution">
    <text evidence="1">The sequence shown here is derived from an EMBL/GenBank/DDBJ whole genome shotgun (WGS) entry which is preliminary data.</text>
</comment>
<sequence length="178" mass="20664">DIERLSKIGICTHPQTKLNSWQNKLDQEILDIKNKWADEGNTKFQLVGDNWDKNILPSYRTSDRKTFLTFIPSVYEQQMLMKELTFIFGTSIIKTLPQISRYFQGIYPVHLNHRYSEFAGIKTTQNKTQEMIQLLKKLSDLYVPCRNGEIVEPVFLICDRLTNERVQGTQNAMSNAGS</sequence>
<dbReference type="AlphaFoldDB" id="A0ABD3T311"/>
<dbReference type="Proteomes" id="UP001634394">
    <property type="component" value="Unassembled WGS sequence"/>
</dbReference>
<evidence type="ECO:0000313" key="1">
    <source>
        <dbReference type="EMBL" id="KAL3831302.1"/>
    </source>
</evidence>
<gene>
    <name evidence="1" type="ORF">ACJMK2_023072</name>
</gene>
<protein>
    <submittedName>
        <fullName evidence="1">Uncharacterized protein</fullName>
    </submittedName>
</protein>
<reference evidence="1 2" key="1">
    <citation type="submission" date="2024-11" db="EMBL/GenBank/DDBJ databases">
        <title>Chromosome-level genome assembly of the freshwater bivalve Anodonta woodiana.</title>
        <authorList>
            <person name="Chen X."/>
        </authorList>
    </citation>
    <scope>NUCLEOTIDE SEQUENCE [LARGE SCALE GENOMIC DNA]</scope>
    <source>
        <strain evidence="1">MN2024</strain>
        <tissue evidence="1">Gills</tissue>
    </source>
</reference>
<organism evidence="1 2">
    <name type="scientific">Sinanodonta woodiana</name>
    <name type="common">Chinese pond mussel</name>
    <name type="synonym">Anodonta woodiana</name>
    <dbReference type="NCBI Taxonomy" id="1069815"/>
    <lineage>
        <taxon>Eukaryota</taxon>
        <taxon>Metazoa</taxon>
        <taxon>Spiralia</taxon>
        <taxon>Lophotrochozoa</taxon>
        <taxon>Mollusca</taxon>
        <taxon>Bivalvia</taxon>
        <taxon>Autobranchia</taxon>
        <taxon>Heteroconchia</taxon>
        <taxon>Palaeoheterodonta</taxon>
        <taxon>Unionida</taxon>
        <taxon>Unionoidea</taxon>
        <taxon>Unionidae</taxon>
        <taxon>Unioninae</taxon>
        <taxon>Sinanodonta</taxon>
    </lineage>
</organism>